<accession>A0AB39S741</accession>
<dbReference type="AlphaFoldDB" id="A0AB39S741"/>
<feature type="chain" id="PRO_5044249364" description="Tat pathway signal sequence domain protein" evidence="1">
    <location>
        <begin position="19"/>
        <end position="163"/>
    </location>
</feature>
<keyword evidence="1" id="KW-0732">Signal</keyword>
<dbReference type="EMBL" id="CP163440">
    <property type="protein sequence ID" value="XDQ64182.1"/>
    <property type="molecule type" value="Genomic_DNA"/>
</dbReference>
<dbReference type="RefSeq" id="WP_369260866.1">
    <property type="nucleotide sequence ID" value="NZ_CP163440.1"/>
</dbReference>
<evidence type="ECO:0000256" key="1">
    <source>
        <dbReference type="SAM" id="SignalP"/>
    </source>
</evidence>
<name>A0AB39S741_9ACTN</name>
<reference evidence="2" key="1">
    <citation type="submission" date="2024-07" db="EMBL/GenBank/DDBJ databases">
        <authorList>
            <person name="Yu S.T."/>
        </authorList>
    </citation>
    <scope>NUCLEOTIDE SEQUENCE</scope>
    <source>
        <strain evidence="2">R35</strain>
    </source>
</reference>
<protein>
    <recommendedName>
        <fullName evidence="3">Tat pathway signal sequence domain protein</fullName>
    </recommendedName>
</protein>
<feature type="signal peptide" evidence="1">
    <location>
        <begin position="1"/>
        <end position="18"/>
    </location>
</feature>
<sequence>MRRIALGLVSAACSTVLAATPALADSPQFRYARNTLDSSGALITSFKEVGLGTGTTSVRITVTAAATAVYQCFNNGGNHPKARNKETLEADTIVSADFPVRNGQTTGSLTTGPLGPGDFKCPSGQTLFLESVSYSNVFVSDAAGHNLRATPSTISNNHLHIRV</sequence>
<evidence type="ECO:0008006" key="3">
    <source>
        <dbReference type="Google" id="ProtNLM"/>
    </source>
</evidence>
<gene>
    <name evidence="2" type="ORF">AB5J50_27085</name>
</gene>
<evidence type="ECO:0000313" key="2">
    <source>
        <dbReference type="EMBL" id="XDQ64182.1"/>
    </source>
</evidence>
<organism evidence="2">
    <name type="scientific">Streptomyces sp. R35</name>
    <dbReference type="NCBI Taxonomy" id="3238630"/>
    <lineage>
        <taxon>Bacteria</taxon>
        <taxon>Bacillati</taxon>
        <taxon>Actinomycetota</taxon>
        <taxon>Actinomycetes</taxon>
        <taxon>Kitasatosporales</taxon>
        <taxon>Streptomycetaceae</taxon>
        <taxon>Streptomyces</taxon>
    </lineage>
</organism>
<proteinExistence type="predicted"/>